<dbReference type="Proteomes" id="UP000095286">
    <property type="component" value="Unplaced"/>
</dbReference>
<accession>A0AC35TMC5</accession>
<dbReference type="WBParaSite" id="RSKR_0000229400.1">
    <property type="protein sequence ID" value="RSKR_0000229400.1"/>
    <property type="gene ID" value="RSKR_0000229400"/>
</dbReference>
<organism evidence="1 2">
    <name type="scientific">Rhabditophanes sp. KR3021</name>
    <dbReference type="NCBI Taxonomy" id="114890"/>
    <lineage>
        <taxon>Eukaryota</taxon>
        <taxon>Metazoa</taxon>
        <taxon>Ecdysozoa</taxon>
        <taxon>Nematoda</taxon>
        <taxon>Chromadorea</taxon>
        <taxon>Rhabditida</taxon>
        <taxon>Tylenchina</taxon>
        <taxon>Panagrolaimomorpha</taxon>
        <taxon>Strongyloidoidea</taxon>
        <taxon>Alloionematidae</taxon>
        <taxon>Rhabditophanes</taxon>
    </lineage>
</organism>
<reference evidence="2" key="1">
    <citation type="submission" date="2016-11" db="UniProtKB">
        <authorList>
            <consortium name="WormBaseParasite"/>
        </authorList>
    </citation>
    <scope>IDENTIFICATION</scope>
    <source>
        <strain evidence="2">KR3021</strain>
    </source>
</reference>
<proteinExistence type="predicted"/>
<evidence type="ECO:0000313" key="1">
    <source>
        <dbReference type="Proteomes" id="UP000095286"/>
    </source>
</evidence>
<name>A0AC35TMC5_9BILA</name>
<evidence type="ECO:0000313" key="2">
    <source>
        <dbReference type="WBParaSite" id="RSKR_0000229400.1"/>
    </source>
</evidence>
<sequence length="297" mass="34365">MLNNAHANLINYIMSMLGLKPTLSKILLSKEKHPAGRTIKIENYFRNCDEQVYSSLDWESGAETDEASEFLEDDQDDGTLRDGMKEKLKFSMKQIKAYHVLGCLVESGRQEYYDSENEVHEEKLLSLWNLLNPNEKLSARKSKQWEDIGFQGLDPATDFRGAGVLGLDQMIYFAKHDLENCRRILQLSLHPIKGFPFAICSITITFIGKELLAEGYLKRHVYNSINPEEVSIEDFHRIYLALFKLFAEHWFSSDENRDIMNFNIVKSEFISRIKSYLSLDCSNLNDQIKMENINSLI</sequence>
<protein>
    <submittedName>
        <fullName evidence="2">ELMO domain-containing protein</fullName>
    </submittedName>
</protein>